<evidence type="ECO:0000313" key="2">
    <source>
        <dbReference type="EMBL" id="GCE13650.1"/>
    </source>
</evidence>
<protein>
    <submittedName>
        <fullName evidence="2">Uncharacterized protein</fullName>
    </submittedName>
</protein>
<organism evidence="2 3">
    <name type="scientific">Tengunoibacter tsumagoiensis</name>
    <dbReference type="NCBI Taxonomy" id="2014871"/>
    <lineage>
        <taxon>Bacteria</taxon>
        <taxon>Bacillati</taxon>
        <taxon>Chloroflexota</taxon>
        <taxon>Ktedonobacteria</taxon>
        <taxon>Ktedonobacterales</taxon>
        <taxon>Dictyobacteraceae</taxon>
        <taxon>Tengunoibacter</taxon>
    </lineage>
</organism>
<dbReference type="Proteomes" id="UP000287352">
    <property type="component" value="Unassembled WGS sequence"/>
</dbReference>
<sequence length="114" mass="12650">MVVMVDIIMVVMVDITTVVMVDIIMAVMAVMVATDTVTSECTVRASCALTVTVLASPVVLLKERRVEQAQNQVSYRENHYPDLEGTYHGKERSCLLPSFSDESREAFSLCLSFL</sequence>
<dbReference type="AlphaFoldDB" id="A0A402A3C1"/>
<reference evidence="3" key="1">
    <citation type="submission" date="2018-12" db="EMBL/GenBank/DDBJ databases">
        <title>Tengunoibacter tsumagoiensis gen. nov., sp. nov., Dictyobacter kobayashii sp. nov., D. alpinus sp. nov., and D. joshuensis sp. nov. and description of Dictyobacteraceae fam. nov. within the order Ktedonobacterales isolated from Tengu-no-mugimeshi.</title>
        <authorList>
            <person name="Wang C.M."/>
            <person name="Zheng Y."/>
            <person name="Sakai Y."/>
            <person name="Toyoda A."/>
            <person name="Minakuchi Y."/>
            <person name="Abe K."/>
            <person name="Yokota A."/>
            <person name="Yabe S."/>
        </authorList>
    </citation>
    <scope>NUCLEOTIDE SEQUENCE [LARGE SCALE GENOMIC DNA]</scope>
    <source>
        <strain evidence="3">Uno3</strain>
    </source>
</reference>
<accession>A0A402A3C1</accession>
<gene>
    <name evidence="2" type="ORF">KTT_35090</name>
</gene>
<feature type="transmembrane region" description="Helical" evidence="1">
    <location>
        <begin position="7"/>
        <end position="31"/>
    </location>
</feature>
<keyword evidence="1" id="KW-0472">Membrane</keyword>
<evidence type="ECO:0000313" key="3">
    <source>
        <dbReference type="Proteomes" id="UP000287352"/>
    </source>
</evidence>
<keyword evidence="1" id="KW-1133">Transmembrane helix</keyword>
<name>A0A402A3C1_9CHLR</name>
<keyword evidence="3" id="KW-1185">Reference proteome</keyword>
<feature type="transmembrane region" description="Helical" evidence="1">
    <location>
        <begin position="43"/>
        <end position="61"/>
    </location>
</feature>
<proteinExistence type="predicted"/>
<evidence type="ECO:0000256" key="1">
    <source>
        <dbReference type="SAM" id="Phobius"/>
    </source>
</evidence>
<keyword evidence="1" id="KW-0812">Transmembrane</keyword>
<dbReference type="EMBL" id="BIFR01000001">
    <property type="protein sequence ID" value="GCE13650.1"/>
    <property type="molecule type" value="Genomic_DNA"/>
</dbReference>
<comment type="caution">
    <text evidence="2">The sequence shown here is derived from an EMBL/GenBank/DDBJ whole genome shotgun (WGS) entry which is preliminary data.</text>
</comment>